<sequence>MVPNMNGSLPPAPHQSSPADEEKLRDNGEENQDIKFIQTSESSDDDAVCIVGMACHLPGSIRSPSQLWDFLKNGKSAQSLVPSSRFNIDGFYRANSERAGVMNANGGYFIQDDIHHFENDFFGINKLEATSMDPQQRKLLEVVFECFENSGTSMAKVLGSNTGVYVGNFTVDQILKNARDADYCNRYTATGAGIAIGANRISHVFDLHGPSDGKTPGISHPSAKFQEAVIRKAYATAGLSLTETDYIECHGTGTATGDSVEVSAIKKCFTPGRDIPLIIGSVKPGLGHGEAASGLTSLIKVALSFRNGKIPPTHGLPDIDKVQLESSNIVVATDLLNWPRNCQRASINSYGYGGANAHCILESVNSYKNKTSIRNLHNLDNADDESRDRLFVFPFSTFSSRSLVSRTSQISQVIRTCCPKELASLASTLARRDSHMRRRSFLMARGDLNGVTSLVEDKQIQPPGATTNTGPYPISFIFTGQGAQYAGMAKELLQRSGPFLDTIENLDRALHDLPASLVPTWTIRGVLCEPVDGRSINDASRSQPLCTAIQIGLVNTLHHYGINPAAVVGHSSGEIAAAYAAGIVTEEQAILASYFRGRSMEELKSCGAMMVVGLSADGAGRLIKEEGLVDAISIACVNSPKSVTLSGTPEAIDDLFQATQQSQIFSRRLETGGRAYHSTMMQEVGAIYEDFLRMHCIEKLNIGSKARMYSSVEGHCEEMGLLSSNTDMPRYWRDNLEKPVQFDTAITNMVQSQEYHFIEIGPHSALKAPINQILTALNSTHFPYHPTLVRGQNADISISRLMGQLYIHGHNVNWNKVNGISELNMVLLTDLPPYPWDYTAGLLRSESRPSKELCQRQYVRHELLGTQQLAGNGIDWTWRNIIRLDEVPWLYDHRIEAQIVFPAVGYLGMIMVAMDQINSAIKSQKDTHGENTGPDSVEFRNVNISKALVLDEESGRHSQVELHTTVSRQKISTSSTSAIWFEFQISSWSGDQATVHCIGSVRTIESINSTGTFEVTDSFHYETWPSVQPWYEKFAKEGLRAGPQFQRLKTLKTDLGRIKQQSIAEATIEPWLMDYDRPRHPIHPLVIDACVQAAIFGATAGNIDALRGVMLVFIAECRIGTVAPRISANEGIIYTTVSKTGPTTQRAECTLRDPNNSTLVHLKGARMSIYTGQTKPELDDAIARLKRFPCLRTHWKPDISHLRADQETEIRDYIQKSYKISGIEISSGMMLPEVSTLLDLAGHKNPDLRVLELDGWDGSSRKHLPNWLDSGTAFPRYKSWSLGTLDSDGQATVDDGHQGPYDLLLVPRNSKWNSQKYHAKSLRHLLSDNAVIISEGAAMIHDEINNSNLFTTIKIGENALSVLRSNKVFPLNDKHVVIVYIRDVNSKGRISYIEFTDLEGLSLSQETICIFLLEAEKPFLANMKQIEMDLLRHATNRVTNLLWITGGSLLSSPNPDLMLVNGFFRALTIEQPSLLLSVIDIGCVESNDSYTENTCQGLLGVLLSQRFDPTDDREFVLQGGLVYISRFSPDGILNSAFQQQFEVDQLAQKQSSPIGSIGLAHLSIDKPGLHNSMYFQRVSTPVTIPPAGFVDVAVKAVSLNAKDVYAIAGHTETRDNTTSLEFSGVVEAVGPNVTHVQKGDRVVAAVPNHFNTTERVPAWLAFKMLPNEDFGVMASLPIVYASALYALHDRAKIRQGESVLIHAGSGAFGFAAITIAQRAGAIVYSTVSSSAKRTFLETNLAIPSSHIFNSRTEAFVADVMAATGGRGVDVVGDA</sequence>
<dbReference type="InterPro" id="IPR014030">
    <property type="entry name" value="Ketoacyl_synth_N"/>
</dbReference>
<dbReference type="Proteomes" id="UP000286045">
    <property type="component" value="Unassembled WGS sequence"/>
</dbReference>
<dbReference type="InterPro" id="IPR036291">
    <property type="entry name" value="NAD(P)-bd_dom_sf"/>
</dbReference>
<dbReference type="GO" id="GO:0016491">
    <property type="term" value="F:oxidoreductase activity"/>
    <property type="evidence" value="ECO:0007669"/>
    <property type="project" value="InterPro"/>
</dbReference>
<evidence type="ECO:0000256" key="2">
    <source>
        <dbReference type="ARBA" id="ARBA00022553"/>
    </source>
</evidence>
<dbReference type="STRING" id="363999.A0A439DIS1"/>
<dbReference type="Pfam" id="PF14765">
    <property type="entry name" value="PS-DH"/>
    <property type="match status" value="1"/>
</dbReference>
<feature type="domain" description="Ketosynthase family 3 (KS3)" evidence="6">
    <location>
        <begin position="45"/>
        <end position="363"/>
    </location>
</feature>
<dbReference type="SMART" id="SM00829">
    <property type="entry name" value="PKS_ER"/>
    <property type="match status" value="1"/>
</dbReference>
<dbReference type="SUPFAM" id="SSF52151">
    <property type="entry name" value="FabD/lysophospholipase-like"/>
    <property type="match status" value="1"/>
</dbReference>
<keyword evidence="3" id="KW-0511">Multifunctional enzyme</keyword>
<evidence type="ECO:0000256" key="5">
    <source>
        <dbReference type="SAM" id="MobiDB-lite"/>
    </source>
</evidence>
<keyword evidence="2" id="KW-0597">Phosphoprotein</keyword>
<dbReference type="Pfam" id="PF00698">
    <property type="entry name" value="Acyl_transf_1"/>
    <property type="match status" value="1"/>
</dbReference>
<dbReference type="InterPro" id="IPR020841">
    <property type="entry name" value="PKS_Beta-ketoAc_synthase_dom"/>
</dbReference>
<dbReference type="InterPro" id="IPR016039">
    <property type="entry name" value="Thiolase-like"/>
</dbReference>
<dbReference type="InterPro" id="IPR001227">
    <property type="entry name" value="Ac_transferase_dom_sf"/>
</dbReference>
<dbReference type="Gene3D" id="3.40.47.10">
    <property type="match status" value="2"/>
</dbReference>
<feature type="region of interest" description="N-terminal hotdog fold" evidence="4">
    <location>
        <begin position="861"/>
        <end position="1008"/>
    </location>
</feature>
<dbReference type="InterPro" id="IPR014043">
    <property type="entry name" value="Acyl_transferase_dom"/>
</dbReference>
<dbReference type="InterPro" id="IPR016035">
    <property type="entry name" value="Acyl_Trfase/lysoPLipase"/>
</dbReference>
<dbReference type="SUPFAM" id="SSF55048">
    <property type="entry name" value="Probable ACP-binding domain of malonyl-CoA ACP transacylase"/>
    <property type="match status" value="1"/>
</dbReference>
<keyword evidence="9" id="KW-1185">Reference proteome</keyword>
<dbReference type="PANTHER" id="PTHR43775:SF50">
    <property type="entry name" value="HIGHLY REDUCING POLYKETIDE SYNTHASE SRDA"/>
    <property type="match status" value="1"/>
</dbReference>
<dbReference type="SUPFAM" id="SSF53901">
    <property type="entry name" value="Thiolase-like"/>
    <property type="match status" value="2"/>
</dbReference>
<dbReference type="GO" id="GO:0044550">
    <property type="term" value="P:secondary metabolite biosynthetic process"/>
    <property type="evidence" value="ECO:0007669"/>
    <property type="project" value="UniProtKB-ARBA"/>
</dbReference>
<dbReference type="GO" id="GO:0004312">
    <property type="term" value="F:fatty acid synthase activity"/>
    <property type="evidence" value="ECO:0007669"/>
    <property type="project" value="TreeGrafter"/>
</dbReference>
<dbReference type="InterPro" id="IPR042104">
    <property type="entry name" value="PKS_dehydratase_sf"/>
</dbReference>
<evidence type="ECO:0000313" key="9">
    <source>
        <dbReference type="Proteomes" id="UP000286045"/>
    </source>
</evidence>
<dbReference type="InterPro" id="IPR020807">
    <property type="entry name" value="PKS_DH"/>
</dbReference>
<proteinExistence type="predicted"/>
<dbReference type="InterPro" id="IPR056501">
    <property type="entry name" value="NAD-bd_HRPKS_sdrA"/>
</dbReference>
<organism evidence="8 9">
    <name type="scientific">Xylaria grammica</name>
    <dbReference type="NCBI Taxonomy" id="363999"/>
    <lineage>
        <taxon>Eukaryota</taxon>
        <taxon>Fungi</taxon>
        <taxon>Dikarya</taxon>
        <taxon>Ascomycota</taxon>
        <taxon>Pezizomycotina</taxon>
        <taxon>Sordariomycetes</taxon>
        <taxon>Xylariomycetidae</taxon>
        <taxon>Xylariales</taxon>
        <taxon>Xylariaceae</taxon>
        <taxon>Xylaria</taxon>
    </lineage>
</organism>
<dbReference type="SUPFAM" id="SSF50129">
    <property type="entry name" value="GroES-like"/>
    <property type="match status" value="1"/>
</dbReference>
<evidence type="ECO:0000313" key="8">
    <source>
        <dbReference type="EMBL" id="RWA14281.1"/>
    </source>
</evidence>
<feature type="region of interest" description="C-terminal hotdog fold" evidence="4">
    <location>
        <begin position="1020"/>
        <end position="1176"/>
    </location>
</feature>
<dbReference type="InterPro" id="IPR049552">
    <property type="entry name" value="PKS_DH_N"/>
</dbReference>
<dbReference type="InterPro" id="IPR020843">
    <property type="entry name" value="ER"/>
</dbReference>
<dbReference type="SUPFAM" id="SSF51735">
    <property type="entry name" value="NAD(P)-binding Rossmann-fold domains"/>
    <property type="match status" value="1"/>
</dbReference>
<dbReference type="Gene3D" id="3.40.366.10">
    <property type="entry name" value="Malonyl-Coenzyme A Acyl Carrier Protein, domain 2"/>
    <property type="match status" value="1"/>
</dbReference>
<dbReference type="SMART" id="SM00825">
    <property type="entry name" value="PKS_KS"/>
    <property type="match status" value="1"/>
</dbReference>
<evidence type="ECO:0008006" key="10">
    <source>
        <dbReference type="Google" id="ProtNLM"/>
    </source>
</evidence>
<dbReference type="CDD" id="cd05195">
    <property type="entry name" value="enoyl_red"/>
    <property type="match status" value="1"/>
</dbReference>
<dbReference type="InterPro" id="IPR049900">
    <property type="entry name" value="PKS_mFAS_DH"/>
</dbReference>
<dbReference type="PANTHER" id="PTHR43775">
    <property type="entry name" value="FATTY ACID SYNTHASE"/>
    <property type="match status" value="1"/>
</dbReference>
<evidence type="ECO:0000259" key="6">
    <source>
        <dbReference type="PROSITE" id="PS52004"/>
    </source>
</evidence>
<dbReference type="InterPro" id="IPR016036">
    <property type="entry name" value="Malonyl_transacylase_ACP-bd"/>
</dbReference>
<reference evidence="8 9" key="1">
    <citation type="submission" date="2018-12" db="EMBL/GenBank/DDBJ databases">
        <title>Draft genome sequence of Xylaria grammica IHI A82.</title>
        <authorList>
            <person name="Buettner E."/>
            <person name="Kellner H."/>
        </authorList>
    </citation>
    <scope>NUCLEOTIDE SEQUENCE [LARGE SCALE GENOMIC DNA]</scope>
    <source>
        <strain evidence="8 9">IHI A82</strain>
    </source>
</reference>
<dbReference type="InterPro" id="IPR011032">
    <property type="entry name" value="GroES-like_sf"/>
</dbReference>
<feature type="active site" description="Proton donor; for dehydratase activity" evidence="4">
    <location>
        <position position="1088"/>
    </location>
</feature>
<dbReference type="Pfam" id="PF00109">
    <property type="entry name" value="ketoacyl-synt"/>
    <property type="match status" value="1"/>
</dbReference>
<evidence type="ECO:0000259" key="7">
    <source>
        <dbReference type="PROSITE" id="PS52019"/>
    </source>
</evidence>
<dbReference type="PROSITE" id="PS52004">
    <property type="entry name" value="KS3_2"/>
    <property type="match status" value="1"/>
</dbReference>
<dbReference type="Pfam" id="PF08240">
    <property type="entry name" value="ADH_N"/>
    <property type="match status" value="1"/>
</dbReference>
<dbReference type="Gene3D" id="3.90.180.10">
    <property type="entry name" value="Medium-chain alcohol dehydrogenases, catalytic domain"/>
    <property type="match status" value="1"/>
</dbReference>
<dbReference type="SMART" id="SM00826">
    <property type="entry name" value="PKS_DH"/>
    <property type="match status" value="1"/>
</dbReference>
<dbReference type="Pfam" id="PF16197">
    <property type="entry name" value="KAsynt_C_assoc"/>
    <property type="match status" value="1"/>
</dbReference>
<dbReference type="EMBL" id="RYZI01000010">
    <property type="protein sequence ID" value="RWA14281.1"/>
    <property type="molecule type" value="Genomic_DNA"/>
</dbReference>
<dbReference type="InterPro" id="IPR013154">
    <property type="entry name" value="ADH-like_N"/>
</dbReference>
<dbReference type="InterPro" id="IPR049551">
    <property type="entry name" value="PKS_DH_C"/>
</dbReference>
<dbReference type="InterPro" id="IPR050091">
    <property type="entry name" value="PKS_NRPS_Biosynth_Enz"/>
</dbReference>
<dbReference type="Pfam" id="PF23114">
    <property type="entry name" value="NAD-bd_HRPKS_sdrA"/>
    <property type="match status" value="1"/>
</dbReference>
<evidence type="ECO:0000256" key="3">
    <source>
        <dbReference type="ARBA" id="ARBA00023268"/>
    </source>
</evidence>
<dbReference type="SMART" id="SM00827">
    <property type="entry name" value="PKS_AT"/>
    <property type="match status" value="1"/>
</dbReference>
<accession>A0A439DIS1</accession>
<dbReference type="Pfam" id="PF21089">
    <property type="entry name" value="PKS_DH_N"/>
    <property type="match status" value="1"/>
</dbReference>
<dbReference type="PROSITE" id="PS52019">
    <property type="entry name" value="PKS_MFAS_DH"/>
    <property type="match status" value="1"/>
</dbReference>
<dbReference type="InterPro" id="IPR032821">
    <property type="entry name" value="PKS_assoc"/>
</dbReference>
<feature type="active site" description="Proton acceptor; for dehydratase activity" evidence="4">
    <location>
        <position position="893"/>
    </location>
</feature>
<dbReference type="CDD" id="cd00833">
    <property type="entry name" value="PKS"/>
    <property type="match status" value="1"/>
</dbReference>
<dbReference type="Gene3D" id="3.10.129.110">
    <property type="entry name" value="Polyketide synthase dehydratase"/>
    <property type="match status" value="1"/>
</dbReference>
<name>A0A439DIS1_9PEZI</name>
<evidence type="ECO:0000256" key="1">
    <source>
        <dbReference type="ARBA" id="ARBA00022450"/>
    </source>
</evidence>
<evidence type="ECO:0000256" key="4">
    <source>
        <dbReference type="PROSITE-ProRule" id="PRU01363"/>
    </source>
</evidence>
<protein>
    <recommendedName>
        <fullName evidence="10">Carrier domain-containing protein</fullName>
    </recommendedName>
</protein>
<feature type="region of interest" description="Disordered" evidence="5">
    <location>
        <begin position="1"/>
        <end position="30"/>
    </location>
</feature>
<gene>
    <name evidence="8" type="ORF">EKO27_g828</name>
</gene>
<feature type="domain" description="PKS/mFAS DH" evidence="7">
    <location>
        <begin position="861"/>
        <end position="1176"/>
    </location>
</feature>
<keyword evidence="1" id="KW-0596">Phosphopantetheine</keyword>
<comment type="caution">
    <text evidence="8">The sequence shown here is derived from an EMBL/GenBank/DDBJ whole genome shotgun (WGS) entry which is preliminary data.</text>
</comment>
<dbReference type="GO" id="GO:0006633">
    <property type="term" value="P:fatty acid biosynthetic process"/>
    <property type="evidence" value="ECO:0007669"/>
    <property type="project" value="TreeGrafter"/>
</dbReference>